<dbReference type="Proteomes" id="UP001596039">
    <property type="component" value="Unassembled WGS sequence"/>
</dbReference>
<organism evidence="2 3">
    <name type="scientific">Lysinimonas soli</name>
    <dbReference type="NCBI Taxonomy" id="1074233"/>
    <lineage>
        <taxon>Bacteria</taxon>
        <taxon>Bacillati</taxon>
        <taxon>Actinomycetota</taxon>
        <taxon>Actinomycetes</taxon>
        <taxon>Micrococcales</taxon>
        <taxon>Microbacteriaceae</taxon>
        <taxon>Lysinimonas</taxon>
    </lineage>
</organism>
<comment type="caution">
    <text evidence="2">The sequence shown here is derived from an EMBL/GenBank/DDBJ whole genome shotgun (WGS) entry which is preliminary data.</text>
</comment>
<feature type="transmembrane region" description="Helical" evidence="1">
    <location>
        <begin position="26"/>
        <end position="46"/>
    </location>
</feature>
<dbReference type="RefSeq" id="WP_386739187.1">
    <property type="nucleotide sequence ID" value="NZ_JBHSMG010000001.1"/>
</dbReference>
<gene>
    <name evidence="2" type="ORF">ACFPJ4_05035</name>
</gene>
<name>A0ABW0NM06_9MICO</name>
<dbReference type="EMBL" id="JBHSMG010000001">
    <property type="protein sequence ID" value="MFC5501605.1"/>
    <property type="molecule type" value="Genomic_DNA"/>
</dbReference>
<evidence type="ECO:0000256" key="1">
    <source>
        <dbReference type="SAM" id="Phobius"/>
    </source>
</evidence>
<dbReference type="Pfam" id="PF11298">
    <property type="entry name" value="DUF3099"/>
    <property type="match status" value="1"/>
</dbReference>
<accession>A0ABW0NM06</accession>
<reference evidence="3" key="1">
    <citation type="journal article" date="2019" name="Int. J. Syst. Evol. Microbiol.">
        <title>The Global Catalogue of Microorganisms (GCM) 10K type strain sequencing project: providing services to taxonomists for standard genome sequencing and annotation.</title>
        <authorList>
            <consortium name="The Broad Institute Genomics Platform"/>
            <consortium name="The Broad Institute Genome Sequencing Center for Infectious Disease"/>
            <person name="Wu L."/>
            <person name="Ma J."/>
        </authorList>
    </citation>
    <scope>NUCLEOTIDE SEQUENCE [LARGE SCALE GENOMIC DNA]</scope>
    <source>
        <strain evidence="3">CGMCC 4.6997</strain>
    </source>
</reference>
<feature type="transmembrane region" description="Helical" evidence="1">
    <location>
        <begin position="52"/>
        <end position="69"/>
    </location>
</feature>
<evidence type="ECO:0000313" key="2">
    <source>
        <dbReference type="EMBL" id="MFC5501605.1"/>
    </source>
</evidence>
<proteinExistence type="predicted"/>
<dbReference type="InterPro" id="IPR021449">
    <property type="entry name" value="DUF3099"/>
</dbReference>
<keyword evidence="1" id="KW-1133">Transmembrane helix</keyword>
<keyword evidence="1" id="KW-0472">Membrane</keyword>
<protein>
    <submittedName>
        <fullName evidence="2">DUF3099 domain-containing protein</fullName>
    </submittedName>
</protein>
<evidence type="ECO:0000313" key="3">
    <source>
        <dbReference type="Proteomes" id="UP001596039"/>
    </source>
</evidence>
<keyword evidence="1" id="KW-0812">Transmembrane</keyword>
<sequence>MRAKPVSITELPPSPDVERHSRMIKYAIAQAIRVVCIVACLFVPGWWMLLPAAGAVFLPYFAVVIANNVQHPRMSVRRPGAIVPVTVAEHGPGHSA</sequence>
<keyword evidence="3" id="KW-1185">Reference proteome</keyword>